<dbReference type="EMBL" id="JAGHKO010000011">
    <property type="protein sequence ID" value="MBO9204238.1"/>
    <property type="molecule type" value="Genomic_DNA"/>
</dbReference>
<dbReference type="Gene3D" id="1.10.1740.10">
    <property type="match status" value="1"/>
</dbReference>
<evidence type="ECO:0000256" key="2">
    <source>
        <dbReference type="ARBA" id="ARBA00023015"/>
    </source>
</evidence>
<evidence type="ECO:0000313" key="7">
    <source>
        <dbReference type="EMBL" id="MBO9204238.1"/>
    </source>
</evidence>
<dbReference type="InterPro" id="IPR013249">
    <property type="entry name" value="RNA_pol_sigma70_r4_t2"/>
</dbReference>
<keyword evidence="3" id="KW-0731">Sigma factor</keyword>
<dbReference type="RefSeq" id="WP_209142608.1">
    <property type="nucleotide sequence ID" value="NZ_JAGHKO010000011.1"/>
</dbReference>
<dbReference type="SUPFAM" id="SSF88659">
    <property type="entry name" value="Sigma3 and sigma4 domains of RNA polymerase sigma factors"/>
    <property type="match status" value="1"/>
</dbReference>
<name>A0ABS3Z2J2_9BACT</name>
<dbReference type="Pfam" id="PF04542">
    <property type="entry name" value="Sigma70_r2"/>
    <property type="match status" value="1"/>
</dbReference>
<dbReference type="InterPro" id="IPR039425">
    <property type="entry name" value="RNA_pol_sigma-70-like"/>
</dbReference>
<evidence type="ECO:0000313" key="8">
    <source>
        <dbReference type="Proteomes" id="UP000677244"/>
    </source>
</evidence>
<protein>
    <submittedName>
        <fullName evidence="7">Sigma-70 family RNA polymerase sigma factor</fullName>
    </submittedName>
</protein>
<evidence type="ECO:0000256" key="4">
    <source>
        <dbReference type="ARBA" id="ARBA00023163"/>
    </source>
</evidence>
<evidence type="ECO:0000256" key="3">
    <source>
        <dbReference type="ARBA" id="ARBA00023082"/>
    </source>
</evidence>
<dbReference type="InterPro" id="IPR036388">
    <property type="entry name" value="WH-like_DNA-bd_sf"/>
</dbReference>
<comment type="caution">
    <text evidence="7">The sequence shown here is derived from an EMBL/GenBank/DDBJ whole genome shotgun (WGS) entry which is preliminary data.</text>
</comment>
<organism evidence="7 8">
    <name type="scientific">Niastella soli</name>
    <dbReference type="NCBI Taxonomy" id="2821487"/>
    <lineage>
        <taxon>Bacteria</taxon>
        <taxon>Pseudomonadati</taxon>
        <taxon>Bacteroidota</taxon>
        <taxon>Chitinophagia</taxon>
        <taxon>Chitinophagales</taxon>
        <taxon>Chitinophagaceae</taxon>
        <taxon>Niastella</taxon>
    </lineage>
</organism>
<evidence type="ECO:0000259" key="6">
    <source>
        <dbReference type="Pfam" id="PF08281"/>
    </source>
</evidence>
<dbReference type="Proteomes" id="UP000677244">
    <property type="component" value="Unassembled WGS sequence"/>
</dbReference>
<dbReference type="PANTHER" id="PTHR43133:SF46">
    <property type="entry name" value="RNA POLYMERASE SIGMA-70 FACTOR ECF SUBFAMILY"/>
    <property type="match status" value="1"/>
</dbReference>
<feature type="domain" description="RNA polymerase sigma factor 70 region 4 type 2" evidence="6">
    <location>
        <begin position="128"/>
        <end position="168"/>
    </location>
</feature>
<dbReference type="InterPro" id="IPR013324">
    <property type="entry name" value="RNA_pol_sigma_r3/r4-like"/>
</dbReference>
<dbReference type="Pfam" id="PF08281">
    <property type="entry name" value="Sigma70_r4_2"/>
    <property type="match status" value="1"/>
</dbReference>
<sequence>MTAYTQYTDVHLLELLAQGDRVAFDAIYDRYWQVMYQPAYKRLRNKTQCQEIIQDVFIDLWLRRGQVEINNIKAYLLTAVRFQIYKAVPKEKASPTFFELHEAAHVSFSGAETNLIEKEFMRFVKSWINVLPEKRRRMFLMHIEDNLSTKEIANRLRVSQKTVQNQVGTAMQGLRVHIAGFFSRS</sequence>
<feature type="domain" description="RNA polymerase sigma-70 region 2" evidence="5">
    <location>
        <begin position="28"/>
        <end position="91"/>
    </location>
</feature>
<keyword evidence="4" id="KW-0804">Transcription</keyword>
<proteinExistence type="inferred from homology"/>
<dbReference type="NCBIfam" id="TIGR02937">
    <property type="entry name" value="sigma70-ECF"/>
    <property type="match status" value="1"/>
</dbReference>
<keyword evidence="8" id="KW-1185">Reference proteome</keyword>
<evidence type="ECO:0000256" key="1">
    <source>
        <dbReference type="ARBA" id="ARBA00010641"/>
    </source>
</evidence>
<evidence type="ECO:0000259" key="5">
    <source>
        <dbReference type="Pfam" id="PF04542"/>
    </source>
</evidence>
<reference evidence="7 8" key="1">
    <citation type="submission" date="2021-03" db="EMBL/GenBank/DDBJ databases">
        <title>Assistant Professor.</title>
        <authorList>
            <person name="Huq M.A."/>
        </authorList>
    </citation>
    <scope>NUCLEOTIDE SEQUENCE [LARGE SCALE GENOMIC DNA]</scope>
    <source>
        <strain evidence="7 8">MAH-29</strain>
    </source>
</reference>
<keyword evidence="2" id="KW-0805">Transcription regulation</keyword>
<dbReference type="InterPro" id="IPR013325">
    <property type="entry name" value="RNA_pol_sigma_r2"/>
</dbReference>
<dbReference type="SUPFAM" id="SSF88946">
    <property type="entry name" value="Sigma2 domain of RNA polymerase sigma factors"/>
    <property type="match status" value="1"/>
</dbReference>
<comment type="similarity">
    <text evidence="1">Belongs to the sigma-70 factor family. ECF subfamily.</text>
</comment>
<dbReference type="PANTHER" id="PTHR43133">
    <property type="entry name" value="RNA POLYMERASE ECF-TYPE SIGMA FACTO"/>
    <property type="match status" value="1"/>
</dbReference>
<dbReference type="InterPro" id="IPR007627">
    <property type="entry name" value="RNA_pol_sigma70_r2"/>
</dbReference>
<accession>A0ABS3Z2J2</accession>
<dbReference type="Gene3D" id="1.10.10.10">
    <property type="entry name" value="Winged helix-like DNA-binding domain superfamily/Winged helix DNA-binding domain"/>
    <property type="match status" value="1"/>
</dbReference>
<gene>
    <name evidence="7" type="ORF">J7I42_28380</name>
</gene>
<dbReference type="InterPro" id="IPR014284">
    <property type="entry name" value="RNA_pol_sigma-70_dom"/>
</dbReference>